<reference evidence="1 2" key="1">
    <citation type="submission" date="2022-03" db="EMBL/GenBank/DDBJ databases">
        <authorList>
            <person name="Brunel B."/>
        </authorList>
    </citation>
    <scope>NUCLEOTIDE SEQUENCE [LARGE SCALE GENOMIC DNA]</scope>
    <source>
        <strain evidence="1">STM5069sample</strain>
    </source>
</reference>
<dbReference type="EMBL" id="CAKXZT010000140">
    <property type="protein sequence ID" value="CAH2404656.1"/>
    <property type="molecule type" value="Genomic_DNA"/>
</dbReference>
<evidence type="ECO:0000313" key="1">
    <source>
        <dbReference type="EMBL" id="CAH2404656.1"/>
    </source>
</evidence>
<protein>
    <submittedName>
        <fullName evidence="1">Uncharacterized protein</fullName>
    </submittedName>
</protein>
<accession>A0ABM9E6B1</accession>
<gene>
    <name evidence="1" type="ORF">MES5069_440034</name>
</gene>
<organism evidence="1 2">
    <name type="scientific">Mesorhizobium escarrei</name>
    <dbReference type="NCBI Taxonomy" id="666018"/>
    <lineage>
        <taxon>Bacteria</taxon>
        <taxon>Pseudomonadati</taxon>
        <taxon>Pseudomonadota</taxon>
        <taxon>Alphaproteobacteria</taxon>
        <taxon>Hyphomicrobiales</taxon>
        <taxon>Phyllobacteriaceae</taxon>
        <taxon>Mesorhizobium</taxon>
    </lineage>
</organism>
<keyword evidence="2" id="KW-1185">Reference proteome</keyword>
<proteinExistence type="predicted"/>
<dbReference type="Proteomes" id="UP001153050">
    <property type="component" value="Unassembled WGS sequence"/>
</dbReference>
<evidence type="ECO:0000313" key="2">
    <source>
        <dbReference type="Proteomes" id="UP001153050"/>
    </source>
</evidence>
<name>A0ABM9E6B1_9HYPH</name>
<comment type="caution">
    <text evidence="1">The sequence shown here is derived from an EMBL/GenBank/DDBJ whole genome shotgun (WGS) entry which is preliminary data.</text>
</comment>
<sequence length="188" mass="21576">MPMPRSWHGQSSWQGQYERSSPQRMHAINIAAAYRQSHVFVEQARDASEAGKSLPCFLCRHPARQSRGAAIHCASVDWPTPADWPFAQELYRFGYAINFFGRAFLPARNPHWRKELQAIHCFLPVDRYAPDRTFKLIADHVVSGKQRPMVKKVGPKTKSLISFDRNRITKRVKGGDQPLRCNETRSSD</sequence>